<dbReference type="PANTHER" id="PTHR48081">
    <property type="entry name" value="AB HYDROLASE SUPERFAMILY PROTEIN C4A8.06C"/>
    <property type="match status" value="1"/>
</dbReference>
<comment type="caution">
    <text evidence="4">The sequence shown here is derived from an EMBL/GenBank/DDBJ whole genome shotgun (WGS) entry which is preliminary data.</text>
</comment>
<feature type="signal peptide" evidence="2">
    <location>
        <begin position="1"/>
        <end position="18"/>
    </location>
</feature>
<dbReference type="Pfam" id="PF20434">
    <property type="entry name" value="BD-FAE"/>
    <property type="match status" value="1"/>
</dbReference>
<feature type="domain" description="BD-FAE-like" evidence="3">
    <location>
        <begin position="36"/>
        <end position="181"/>
    </location>
</feature>
<feature type="chain" id="PRO_5045617210" evidence="2">
    <location>
        <begin position="19"/>
        <end position="302"/>
    </location>
</feature>
<sequence>MKKLFALLALFTITLTNAQDFKTLTYFVNDSTKLELDLFLPKTKSAENLPLLIHVHGGGFAGGQRQDGYTVCREAAKNGYAAATISYTLYMKGKKFSCDGILTEKVKAFRIAANQLWQATLFFIKNSEKYNIDTDKIFISGSSAGAETVLHAAFWDRDLMALYHEKLSNDFKYAGMISGSGAIMDINLITEKNLIPVMFFHGSCDPTVPYGTAAHHLCPTDSSGWLMLFGSYSIYNKIIELNGNTQLFTYCNGGHEYSAELFIQPEETVKFISQVLAGEKMQAHTIISTGKTCKRNTYSFCD</sequence>
<evidence type="ECO:0000256" key="1">
    <source>
        <dbReference type="ARBA" id="ARBA00022801"/>
    </source>
</evidence>
<protein>
    <submittedName>
        <fullName evidence="4">Alpha/beta hydrolase</fullName>
        <ecNumber evidence="4">3.-.-.-</ecNumber>
    </submittedName>
</protein>
<keyword evidence="5" id="KW-1185">Reference proteome</keyword>
<keyword evidence="2" id="KW-0732">Signal</keyword>
<accession>A0ABW8YY39</accession>
<organism evidence="4 5">
    <name type="scientific">Flavobacterium rhizosphaerae</name>
    <dbReference type="NCBI Taxonomy" id="3163298"/>
    <lineage>
        <taxon>Bacteria</taxon>
        <taxon>Pseudomonadati</taxon>
        <taxon>Bacteroidota</taxon>
        <taxon>Flavobacteriia</taxon>
        <taxon>Flavobacteriales</taxon>
        <taxon>Flavobacteriaceae</taxon>
        <taxon>Flavobacterium</taxon>
    </lineage>
</organism>
<dbReference type="Gene3D" id="3.40.50.1820">
    <property type="entry name" value="alpha/beta hydrolase"/>
    <property type="match status" value="1"/>
</dbReference>
<dbReference type="InterPro" id="IPR049492">
    <property type="entry name" value="BD-FAE-like_dom"/>
</dbReference>
<dbReference type="RefSeq" id="WP_408085514.1">
    <property type="nucleotide sequence ID" value="NZ_JBELPZ010000013.1"/>
</dbReference>
<dbReference type="GO" id="GO:0016787">
    <property type="term" value="F:hydrolase activity"/>
    <property type="evidence" value="ECO:0007669"/>
    <property type="project" value="UniProtKB-KW"/>
</dbReference>
<keyword evidence="1 4" id="KW-0378">Hydrolase</keyword>
<dbReference type="SUPFAM" id="SSF53474">
    <property type="entry name" value="alpha/beta-Hydrolases"/>
    <property type="match status" value="1"/>
</dbReference>
<proteinExistence type="predicted"/>
<dbReference type="InterPro" id="IPR029058">
    <property type="entry name" value="AB_hydrolase_fold"/>
</dbReference>
<dbReference type="Proteomes" id="UP001629156">
    <property type="component" value="Unassembled WGS sequence"/>
</dbReference>
<evidence type="ECO:0000256" key="2">
    <source>
        <dbReference type="SAM" id="SignalP"/>
    </source>
</evidence>
<dbReference type="EC" id="3.-.-.-" evidence="4"/>
<dbReference type="InterPro" id="IPR050300">
    <property type="entry name" value="GDXG_lipolytic_enzyme"/>
</dbReference>
<dbReference type="EMBL" id="JBELPZ010000013">
    <property type="protein sequence ID" value="MFL9845241.1"/>
    <property type="molecule type" value="Genomic_DNA"/>
</dbReference>
<evidence type="ECO:0000313" key="4">
    <source>
        <dbReference type="EMBL" id="MFL9845241.1"/>
    </source>
</evidence>
<evidence type="ECO:0000313" key="5">
    <source>
        <dbReference type="Proteomes" id="UP001629156"/>
    </source>
</evidence>
<name>A0ABW8YY39_9FLAO</name>
<gene>
    <name evidence="4" type="ORF">ABS766_12500</name>
</gene>
<reference evidence="4 5" key="1">
    <citation type="submission" date="2024-06" db="EMBL/GenBank/DDBJ databases">
        <authorList>
            <person name="Kaempfer P."/>
            <person name="Viver T."/>
        </authorList>
    </citation>
    <scope>NUCLEOTIDE SEQUENCE [LARGE SCALE GENOMIC DNA]</scope>
    <source>
        <strain evidence="4 5">ST-119</strain>
    </source>
</reference>
<evidence type="ECO:0000259" key="3">
    <source>
        <dbReference type="Pfam" id="PF20434"/>
    </source>
</evidence>